<keyword evidence="2" id="KW-1185">Reference proteome</keyword>
<dbReference type="EMBL" id="KL596671">
    <property type="protein sequence ID" value="KER29814.1"/>
    <property type="molecule type" value="Genomic_DNA"/>
</dbReference>
<organism evidence="1 2">
    <name type="scientific">Opisthorchis viverrini</name>
    <name type="common">Southeast Asian liver fluke</name>
    <dbReference type="NCBI Taxonomy" id="6198"/>
    <lineage>
        <taxon>Eukaryota</taxon>
        <taxon>Metazoa</taxon>
        <taxon>Spiralia</taxon>
        <taxon>Lophotrochozoa</taxon>
        <taxon>Platyhelminthes</taxon>
        <taxon>Trematoda</taxon>
        <taxon>Digenea</taxon>
        <taxon>Opisthorchiida</taxon>
        <taxon>Opisthorchiata</taxon>
        <taxon>Opisthorchiidae</taxon>
        <taxon>Opisthorchis</taxon>
    </lineage>
</organism>
<dbReference type="Proteomes" id="UP000054324">
    <property type="component" value="Unassembled WGS sequence"/>
</dbReference>
<proteinExistence type="predicted"/>
<evidence type="ECO:0000313" key="2">
    <source>
        <dbReference type="Proteomes" id="UP000054324"/>
    </source>
</evidence>
<reference evidence="1 2" key="1">
    <citation type="submission" date="2013-11" db="EMBL/GenBank/DDBJ databases">
        <title>Opisthorchis viverrini - life in the bile duct.</title>
        <authorList>
            <person name="Young N.D."/>
            <person name="Nagarajan N."/>
            <person name="Lin S.J."/>
            <person name="Korhonen P.K."/>
            <person name="Jex A.R."/>
            <person name="Hall R.S."/>
            <person name="Safavi-Hemami H."/>
            <person name="Kaewkong W."/>
            <person name="Bertrand D."/>
            <person name="Gao S."/>
            <person name="Seet Q."/>
            <person name="Wongkham S."/>
            <person name="Teh B.T."/>
            <person name="Wongkham C."/>
            <person name="Intapan P.M."/>
            <person name="Maleewong W."/>
            <person name="Yang X."/>
            <person name="Hu M."/>
            <person name="Wang Z."/>
            <person name="Hofmann A."/>
            <person name="Sternberg P.W."/>
            <person name="Tan P."/>
            <person name="Wang J."/>
            <person name="Gasser R.B."/>
        </authorList>
    </citation>
    <scope>NUCLEOTIDE SEQUENCE [LARGE SCALE GENOMIC DNA]</scope>
</reference>
<evidence type="ECO:0000313" key="1">
    <source>
        <dbReference type="EMBL" id="KER29814.1"/>
    </source>
</evidence>
<dbReference type="AlphaFoldDB" id="A0A075AHF9"/>
<dbReference type="CTD" id="20317800"/>
<dbReference type="RefSeq" id="XP_009166412.1">
    <property type="nucleotide sequence ID" value="XM_009168148.1"/>
</dbReference>
<accession>A0A075AHF9</accession>
<protein>
    <submittedName>
        <fullName evidence="1">Uncharacterized protein</fullName>
    </submittedName>
</protein>
<dbReference type="KEGG" id="ovi:T265_03613"/>
<name>A0A075AHF9_OPIVI</name>
<gene>
    <name evidence="1" type="ORF">T265_03613</name>
</gene>
<dbReference type="GeneID" id="20317800"/>
<sequence length="56" mass="6387">MCKSFQFAVQLDHFSPVDTSYPLSLICQGDDKTQRMGMITLGCKHCHSTKYVFIDN</sequence>